<protein>
    <submittedName>
        <fullName evidence="4">Uncharacterized protein</fullName>
    </submittedName>
</protein>
<evidence type="ECO:0000256" key="3">
    <source>
        <dbReference type="SAM" id="Phobius"/>
    </source>
</evidence>
<dbReference type="PANTHER" id="PTHR22835">
    <property type="entry name" value="ZINC FINGER FYVE DOMAIN CONTAINING PROTEIN"/>
    <property type="match status" value="1"/>
</dbReference>
<keyword evidence="3" id="KW-0472">Membrane</keyword>
<evidence type="ECO:0000313" key="5">
    <source>
        <dbReference type="Proteomes" id="UP001152607"/>
    </source>
</evidence>
<dbReference type="Proteomes" id="UP001152607">
    <property type="component" value="Unassembled WGS sequence"/>
</dbReference>
<accession>A0A9W4U3L8</accession>
<gene>
    <name evidence="4" type="ORF">PDIGIT_LOCUS1535</name>
</gene>
<dbReference type="InterPro" id="IPR036514">
    <property type="entry name" value="SGNH_hydro_sf"/>
</dbReference>
<dbReference type="AlphaFoldDB" id="A0A9W4U3L8"/>
<comment type="caution">
    <text evidence="4">The sequence shown here is derived from an EMBL/GenBank/DDBJ whole genome shotgun (WGS) entry which is preliminary data.</text>
</comment>
<name>A0A9W4U3L8_9PLEO</name>
<dbReference type="EMBL" id="CAOQHR010000001">
    <property type="protein sequence ID" value="CAI6265913.1"/>
    <property type="molecule type" value="Genomic_DNA"/>
</dbReference>
<feature type="transmembrane region" description="Helical" evidence="3">
    <location>
        <begin position="7"/>
        <end position="24"/>
    </location>
</feature>
<organism evidence="4 5">
    <name type="scientific">Periconia digitata</name>
    <dbReference type="NCBI Taxonomy" id="1303443"/>
    <lineage>
        <taxon>Eukaryota</taxon>
        <taxon>Fungi</taxon>
        <taxon>Dikarya</taxon>
        <taxon>Ascomycota</taxon>
        <taxon>Pezizomycotina</taxon>
        <taxon>Dothideomycetes</taxon>
        <taxon>Pleosporomycetidae</taxon>
        <taxon>Pleosporales</taxon>
        <taxon>Massarineae</taxon>
        <taxon>Periconiaceae</taxon>
        <taxon>Periconia</taxon>
    </lineage>
</organism>
<keyword evidence="5" id="KW-1185">Reference proteome</keyword>
<reference evidence="4" key="1">
    <citation type="submission" date="2023-01" db="EMBL/GenBank/DDBJ databases">
        <authorList>
            <person name="Van Ghelder C."/>
            <person name="Rancurel C."/>
        </authorList>
    </citation>
    <scope>NUCLEOTIDE SEQUENCE</scope>
    <source>
        <strain evidence="4">CNCM I-4278</strain>
    </source>
</reference>
<keyword evidence="3" id="KW-0812">Transmembrane</keyword>
<sequence>MRFISRLYACFVATVIFVLYFNWVRPSAYIQDNIQRVWNRHAHRVVVFGDDWSDTGAYRVSPPPKGTTRDRDPHQGKLWTQTLCNELKCDYIDNYARSLPAKADMNTIGSLINAGILANTTGNANHEKSVLFDFETQVQQFLKYEKKGLPAALRQSNHRTVFTVTFGIWDLLAYSSLEQDVGTKAIDRSIAELMRNLDILADHVQGSLQVVVPAVLDVTFLPRFSSRRNESTTMYAVDHHKTVYMWHYWNGVLSKAAEAWDKGDLYMPDFHNIVIDQVRDHQLYYNQLTDGDGFGTQAPLFHYVEQPCLSRNVTDLQAPAVEKCSEPTRHLFWDDMHLSGPAHRLIGIEAARLVHGNATFNSVAREQALQRAPPQATHKARRRIKLSDEAQVSD</sequence>
<evidence type="ECO:0000256" key="2">
    <source>
        <dbReference type="SAM" id="MobiDB-lite"/>
    </source>
</evidence>
<feature type="region of interest" description="Disordered" evidence="2">
    <location>
        <begin position="367"/>
        <end position="394"/>
    </location>
</feature>
<keyword evidence="3" id="KW-1133">Transmembrane helix</keyword>
<comment type="similarity">
    <text evidence="1">Belongs to the 'GDSL' lipolytic enzyme family.</text>
</comment>
<dbReference type="PANTHER" id="PTHR22835:SF659">
    <property type="entry name" value="GDSL LIPASE_ACYLHYDROLASE, PUTATIVE (AFU_ORTHOLOGUE AFUA_2G00510)-RELATED"/>
    <property type="match status" value="1"/>
</dbReference>
<dbReference type="Gene3D" id="3.40.50.1110">
    <property type="entry name" value="SGNH hydrolase"/>
    <property type="match status" value="1"/>
</dbReference>
<proteinExistence type="inferred from homology"/>
<evidence type="ECO:0000256" key="1">
    <source>
        <dbReference type="ARBA" id="ARBA00008668"/>
    </source>
</evidence>
<evidence type="ECO:0000313" key="4">
    <source>
        <dbReference type="EMBL" id="CAI6265913.1"/>
    </source>
</evidence>
<dbReference type="OrthoDB" id="5278722at2759"/>